<organism evidence="2">
    <name type="scientific">hydrothermal vent metagenome</name>
    <dbReference type="NCBI Taxonomy" id="652676"/>
    <lineage>
        <taxon>unclassified sequences</taxon>
        <taxon>metagenomes</taxon>
        <taxon>ecological metagenomes</taxon>
    </lineage>
</organism>
<dbReference type="Pfam" id="PF00248">
    <property type="entry name" value="Aldo_ket_red"/>
    <property type="match status" value="1"/>
</dbReference>
<dbReference type="GO" id="GO:0016491">
    <property type="term" value="F:oxidoreductase activity"/>
    <property type="evidence" value="ECO:0007669"/>
    <property type="project" value="InterPro"/>
</dbReference>
<dbReference type="PRINTS" id="PR00069">
    <property type="entry name" value="ALDKETRDTASE"/>
</dbReference>
<dbReference type="InterPro" id="IPR023210">
    <property type="entry name" value="NADP_OxRdtase_dom"/>
</dbReference>
<accession>A0A3B0TKS2</accession>
<feature type="domain" description="NADP-dependent oxidoreductase" evidence="1">
    <location>
        <begin position="66"/>
        <end position="241"/>
    </location>
</feature>
<dbReference type="SUPFAM" id="SSF51430">
    <property type="entry name" value="NAD(P)-linked oxidoreductase"/>
    <property type="match status" value="1"/>
</dbReference>
<dbReference type="PANTHER" id="PTHR43312">
    <property type="entry name" value="D-THREO-ALDOSE 1-DEHYDROGENASE"/>
    <property type="match status" value="1"/>
</dbReference>
<protein>
    <recommendedName>
        <fullName evidence="1">NADP-dependent oxidoreductase domain-containing protein</fullName>
    </recommendedName>
</protein>
<sequence>MGRISRRKFIEGSAKGAAVISASGLVASCSFLGGKSNNGKVPQRILGKTGLEVSILSFGGGSQFAKNKGGEWEKLMEEAIHSGVNLFDTAPSYSTFKNSGQALGSDERFGLILPKYRGKVIISTKLETRDPGKVKEEIEGSLSRLGTDYIDILLIHSIEDSDDISKIEKGVYKEMVALKKAGVARHIGFSSMDSARRSKEILDNLDIDVALLAMNATKYGNFAELALPSAIRQNTGVIAMKAMRSIIGKEGITASELLGYAWGQAGVASVLVGHYGVGTLKENIRLAQKYQEPAHVNADRQELESRLAIYAGPHALCWARPGYVDGGVIT</sequence>
<dbReference type="EMBL" id="UOEP01000088">
    <property type="protein sequence ID" value="VAW18618.1"/>
    <property type="molecule type" value="Genomic_DNA"/>
</dbReference>
<dbReference type="PANTHER" id="PTHR43312:SF1">
    <property type="entry name" value="NADP-DEPENDENT OXIDOREDUCTASE DOMAIN-CONTAINING PROTEIN"/>
    <property type="match status" value="1"/>
</dbReference>
<dbReference type="AlphaFoldDB" id="A0A3B0TKS2"/>
<evidence type="ECO:0000259" key="1">
    <source>
        <dbReference type="Pfam" id="PF00248"/>
    </source>
</evidence>
<dbReference type="PROSITE" id="PS51257">
    <property type="entry name" value="PROKAR_LIPOPROTEIN"/>
    <property type="match status" value="1"/>
</dbReference>
<evidence type="ECO:0000313" key="2">
    <source>
        <dbReference type="EMBL" id="VAW18618.1"/>
    </source>
</evidence>
<dbReference type="InterPro" id="IPR020471">
    <property type="entry name" value="AKR"/>
</dbReference>
<dbReference type="CDD" id="cd19100">
    <property type="entry name" value="AKR_unchar"/>
    <property type="match status" value="1"/>
</dbReference>
<dbReference type="InterPro" id="IPR053135">
    <property type="entry name" value="AKR2_Oxidoreductase"/>
</dbReference>
<proteinExistence type="predicted"/>
<name>A0A3B0TKS2_9ZZZZ</name>
<dbReference type="Gene3D" id="3.20.20.100">
    <property type="entry name" value="NADP-dependent oxidoreductase domain"/>
    <property type="match status" value="1"/>
</dbReference>
<gene>
    <name evidence="2" type="ORF">MNBD_BACTEROID01-2265</name>
</gene>
<dbReference type="InterPro" id="IPR036812">
    <property type="entry name" value="NAD(P)_OxRdtase_dom_sf"/>
</dbReference>
<reference evidence="2" key="1">
    <citation type="submission" date="2018-06" db="EMBL/GenBank/DDBJ databases">
        <authorList>
            <person name="Zhirakovskaya E."/>
        </authorList>
    </citation>
    <scope>NUCLEOTIDE SEQUENCE</scope>
</reference>